<evidence type="ECO:0000256" key="2">
    <source>
        <dbReference type="ARBA" id="ARBA00007362"/>
    </source>
</evidence>
<dbReference type="InterPro" id="IPR050638">
    <property type="entry name" value="AA-Vitamin_Transporters"/>
</dbReference>
<dbReference type="EMBL" id="BORT01000012">
    <property type="protein sequence ID" value="GIO48237.1"/>
    <property type="molecule type" value="Genomic_DNA"/>
</dbReference>
<evidence type="ECO:0000259" key="7">
    <source>
        <dbReference type="Pfam" id="PF00892"/>
    </source>
</evidence>
<dbReference type="SUPFAM" id="SSF103481">
    <property type="entry name" value="Multidrug resistance efflux transporter EmrE"/>
    <property type="match status" value="1"/>
</dbReference>
<dbReference type="Pfam" id="PF00892">
    <property type="entry name" value="EamA"/>
    <property type="match status" value="1"/>
</dbReference>
<dbReference type="GO" id="GO:0016020">
    <property type="term" value="C:membrane"/>
    <property type="evidence" value="ECO:0007669"/>
    <property type="project" value="UniProtKB-SubCell"/>
</dbReference>
<comment type="subcellular location">
    <subcellularLocation>
        <location evidence="1">Endomembrane system</location>
        <topology evidence="1">Multi-pass membrane protein</topology>
    </subcellularLocation>
</comment>
<gene>
    <name evidence="8" type="ORF">J34TS1_30020</name>
</gene>
<evidence type="ECO:0000256" key="1">
    <source>
        <dbReference type="ARBA" id="ARBA00004127"/>
    </source>
</evidence>
<sequence>MLEKFRQATPIFQALGDVNRQQLVMLLLEHNSLNVNQLTMSVQSWFEMGYMVIGGTLIGYVIFNLGVQRIGASQTSIYLNLTPIVTSLLSVLLYDTHMTWPLLLGLAYVLTDVFLASISTRKRRRAKVQHR</sequence>
<keyword evidence="3 6" id="KW-0812">Transmembrane</keyword>
<reference evidence="8 9" key="1">
    <citation type="submission" date="2021-03" db="EMBL/GenBank/DDBJ databases">
        <title>Antimicrobial resistance genes in bacteria isolated from Japanese honey, and their potential for conferring macrolide and lincosamide resistance in the American foulbrood pathogen Paenibacillus larvae.</title>
        <authorList>
            <person name="Okamoto M."/>
            <person name="Kumagai M."/>
            <person name="Kanamori H."/>
            <person name="Takamatsu D."/>
        </authorList>
    </citation>
    <scope>NUCLEOTIDE SEQUENCE [LARGE SCALE GENOMIC DNA]</scope>
    <source>
        <strain evidence="8 9">J34TS1</strain>
    </source>
</reference>
<evidence type="ECO:0000256" key="4">
    <source>
        <dbReference type="ARBA" id="ARBA00022989"/>
    </source>
</evidence>
<feature type="transmembrane region" description="Helical" evidence="6">
    <location>
        <begin position="77"/>
        <end position="94"/>
    </location>
</feature>
<feature type="transmembrane region" description="Helical" evidence="6">
    <location>
        <begin position="100"/>
        <end position="118"/>
    </location>
</feature>
<dbReference type="InterPro" id="IPR037185">
    <property type="entry name" value="EmrE-like"/>
</dbReference>
<keyword evidence="4 6" id="KW-1133">Transmembrane helix</keyword>
<feature type="domain" description="EamA" evidence="7">
    <location>
        <begin position="41"/>
        <end position="116"/>
    </location>
</feature>
<dbReference type="Proteomes" id="UP000682811">
    <property type="component" value="Unassembled WGS sequence"/>
</dbReference>
<organism evidence="8 9">
    <name type="scientific">Paenibacillus azoreducens</name>
    <dbReference type="NCBI Taxonomy" id="116718"/>
    <lineage>
        <taxon>Bacteria</taxon>
        <taxon>Bacillati</taxon>
        <taxon>Bacillota</taxon>
        <taxon>Bacilli</taxon>
        <taxon>Bacillales</taxon>
        <taxon>Paenibacillaceae</taxon>
        <taxon>Paenibacillus</taxon>
    </lineage>
</organism>
<evidence type="ECO:0000313" key="8">
    <source>
        <dbReference type="EMBL" id="GIO48237.1"/>
    </source>
</evidence>
<evidence type="ECO:0000313" key="9">
    <source>
        <dbReference type="Proteomes" id="UP000682811"/>
    </source>
</evidence>
<keyword evidence="5 6" id="KW-0472">Membrane</keyword>
<evidence type="ECO:0000256" key="3">
    <source>
        <dbReference type="ARBA" id="ARBA00022692"/>
    </source>
</evidence>
<dbReference type="AlphaFoldDB" id="A0A920CTB7"/>
<evidence type="ECO:0000256" key="6">
    <source>
        <dbReference type="SAM" id="Phobius"/>
    </source>
</evidence>
<accession>A0A920CTB7</accession>
<keyword evidence="9" id="KW-1185">Reference proteome</keyword>
<name>A0A920CTB7_9BACL</name>
<evidence type="ECO:0000256" key="5">
    <source>
        <dbReference type="ARBA" id="ARBA00023136"/>
    </source>
</evidence>
<dbReference type="PANTHER" id="PTHR32322:SF2">
    <property type="entry name" value="EAMA DOMAIN-CONTAINING PROTEIN"/>
    <property type="match status" value="1"/>
</dbReference>
<proteinExistence type="inferred from homology"/>
<comment type="similarity">
    <text evidence="2">Belongs to the EamA transporter family.</text>
</comment>
<protein>
    <recommendedName>
        <fullName evidence="7">EamA domain-containing protein</fullName>
    </recommendedName>
</protein>
<dbReference type="PANTHER" id="PTHR32322">
    <property type="entry name" value="INNER MEMBRANE TRANSPORTER"/>
    <property type="match status" value="1"/>
</dbReference>
<comment type="caution">
    <text evidence="8">The sequence shown here is derived from an EMBL/GenBank/DDBJ whole genome shotgun (WGS) entry which is preliminary data.</text>
</comment>
<feature type="transmembrane region" description="Helical" evidence="6">
    <location>
        <begin position="48"/>
        <end position="65"/>
    </location>
</feature>
<dbReference type="InterPro" id="IPR000620">
    <property type="entry name" value="EamA_dom"/>
</dbReference>